<proteinExistence type="predicted"/>
<dbReference type="GO" id="GO:0032259">
    <property type="term" value="P:methylation"/>
    <property type="evidence" value="ECO:0007669"/>
    <property type="project" value="UniProtKB-KW"/>
</dbReference>
<dbReference type="Proteomes" id="UP001442494">
    <property type="component" value="Unassembled WGS sequence"/>
</dbReference>
<comment type="caution">
    <text evidence="1">The sequence shown here is derived from an EMBL/GenBank/DDBJ whole genome shotgun (WGS) entry which is preliminary data.</text>
</comment>
<dbReference type="GO" id="GO:0008168">
    <property type="term" value="F:methyltransferase activity"/>
    <property type="evidence" value="ECO:0007669"/>
    <property type="project" value="UniProtKB-KW"/>
</dbReference>
<reference evidence="1 2" key="1">
    <citation type="submission" date="2022-04" db="EMBL/GenBank/DDBJ databases">
        <title>Positive selection, recombination, and allopatry shape intraspecific diversity of widespread and dominant cyanobacteria.</title>
        <authorList>
            <person name="Wei J."/>
            <person name="Shu W."/>
            <person name="Hu C."/>
        </authorList>
    </citation>
    <scope>NUCLEOTIDE SEQUENCE [LARGE SCALE GENOMIC DNA]</scope>
    <source>
        <strain evidence="1 2">GB2-A5</strain>
    </source>
</reference>
<keyword evidence="1" id="KW-0808">Transferase</keyword>
<dbReference type="SUPFAM" id="SSF53335">
    <property type="entry name" value="S-adenosyl-L-methionine-dependent methyltransferases"/>
    <property type="match status" value="1"/>
</dbReference>
<dbReference type="Gene3D" id="3.40.50.150">
    <property type="entry name" value="Vaccinia Virus protein VP39"/>
    <property type="match status" value="1"/>
</dbReference>
<dbReference type="RefSeq" id="WP_190421889.1">
    <property type="nucleotide sequence ID" value="NZ_JAMPKK010000075.1"/>
</dbReference>
<gene>
    <name evidence="1" type="ORF">NDI37_24115</name>
</gene>
<dbReference type="InterPro" id="IPR029063">
    <property type="entry name" value="SAM-dependent_MTases_sf"/>
</dbReference>
<protein>
    <submittedName>
        <fullName evidence="1">Class I SAM-dependent methyltransferase</fullName>
    </submittedName>
</protein>
<organism evidence="1 2">
    <name type="scientific">Funiculus sociatus GB2-A5</name>
    <dbReference type="NCBI Taxonomy" id="2933946"/>
    <lineage>
        <taxon>Bacteria</taxon>
        <taxon>Bacillati</taxon>
        <taxon>Cyanobacteriota</taxon>
        <taxon>Cyanophyceae</taxon>
        <taxon>Coleofasciculales</taxon>
        <taxon>Coleofasciculaceae</taxon>
        <taxon>Funiculus</taxon>
    </lineage>
</organism>
<dbReference type="CDD" id="cd02440">
    <property type="entry name" value="AdoMet_MTases"/>
    <property type="match status" value="1"/>
</dbReference>
<evidence type="ECO:0000313" key="1">
    <source>
        <dbReference type="EMBL" id="MEP0867541.1"/>
    </source>
</evidence>
<sequence>MTGISSSEIVFHPHSIADYKMRLFQWSGKLYRGIGSERAPFFTQLFQEGVIQQLVEKGLFIETELTPLKVNGFDMVVSHRSIPFTSYSIEWCPAMIKDAALTLLDVAIEVARRGFALEDGHLGNVLFDGCEPFFVDLGSIRPFDEYVHYFRWDAYDQFCQVCLYPLLLMSQEKDKVARLLMVDNEGVLKTDLLLLTRSSGLSRRLSNPPLATRLQLGLMQIMPPEQLKFFREKFKFIQASLNKKTKGLQEAKELQESSELQELNELQESKKSNQYTSCLEKITQKYYLISLEKIRQNVHNITLPCFKTLLPGESEAFSWSSCQDTWTAKQVSVYKTLTELHPSSVLDIGCHTGAYSKLAASLGSQVVAFDKDLACVTQLYYDAREKKLPILPLLMDFTQPTPAYGLSNYRYVAATERFQCEMVLALGLVHHIVFEQHPQFEQTVEGFALFSKRWLLVEFVPLEDPELAGFRSPRHSWYMLENFMNKLSKWFSSIHILPSDPELRVLLLCEK</sequence>
<accession>A0ABV0JVW4</accession>
<keyword evidence="2" id="KW-1185">Reference proteome</keyword>
<dbReference type="EMBL" id="JAMPKK010000075">
    <property type="protein sequence ID" value="MEP0867541.1"/>
    <property type="molecule type" value="Genomic_DNA"/>
</dbReference>
<keyword evidence="1" id="KW-0489">Methyltransferase</keyword>
<name>A0ABV0JVW4_9CYAN</name>
<evidence type="ECO:0000313" key="2">
    <source>
        <dbReference type="Proteomes" id="UP001442494"/>
    </source>
</evidence>